<dbReference type="SMART" id="SM01001">
    <property type="entry name" value="AIRC"/>
    <property type="match status" value="1"/>
</dbReference>
<protein>
    <submittedName>
        <fullName evidence="13">Putative phosphoribosylamidoimidazole-succinocarboxamide synthase</fullName>
    </submittedName>
</protein>
<dbReference type="HAMAP" id="MF_00137">
    <property type="entry name" value="SAICAR_synth"/>
    <property type="match status" value="1"/>
</dbReference>
<dbReference type="Gene3D" id="3.30.200.20">
    <property type="entry name" value="Phosphorylase Kinase, domain 1"/>
    <property type="match status" value="1"/>
</dbReference>
<dbReference type="Gene3D" id="3.40.50.1970">
    <property type="match status" value="1"/>
</dbReference>
<reference evidence="14" key="3">
    <citation type="submission" date="2020-05" db="UniProtKB">
        <authorList>
            <consortium name="EnsemblMetazoa"/>
        </authorList>
    </citation>
    <scope>IDENTIFICATION</scope>
    <source>
        <strain evidence="14">Jacobina</strain>
    </source>
</reference>
<evidence type="ECO:0000256" key="11">
    <source>
        <dbReference type="ARBA" id="ARBA00023268"/>
    </source>
</evidence>
<dbReference type="Pfam" id="PF01259">
    <property type="entry name" value="SAICAR_synt"/>
    <property type="match status" value="1"/>
</dbReference>
<keyword evidence="6" id="KW-0547">Nucleotide-binding</keyword>
<dbReference type="GO" id="GO:0005524">
    <property type="term" value="F:ATP binding"/>
    <property type="evidence" value="ECO:0007669"/>
    <property type="project" value="UniProtKB-KW"/>
</dbReference>
<dbReference type="FunFam" id="3.30.200.20:FF:000183">
    <property type="entry name" value="Probable multifunctional protein ADE2"/>
    <property type="match status" value="1"/>
</dbReference>
<dbReference type="VEuPathDB" id="VectorBase:LLONM1_008752"/>
<evidence type="ECO:0000256" key="7">
    <source>
        <dbReference type="ARBA" id="ARBA00022755"/>
    </source>
</evidence>
<sequence length="425" mass="46369">MSQSIGGHKLGQLIIEGKTKQVYDLPDKKGFCLIQSKDRITAGDGVKAHDLAGKAAISTQTNGKVFSLLNAAGLNTAYVGPVTETAFIAKKCAMIPIEWVSRRLATGSFLRRNPGVPEGFRFCPPKQETFFKDDANHDPQWCEEQILAANFQFNGRTIGRNEVDYMRQYTIVVFEILEKAWATRDCALIDMKIEFGVDEGGNIILADVIDSDSWRLWPGSDKRLMKDKQVYRNLTSVTQSDLETVKRNFEWVSKQLDGIIPKNDSLVVVLMGSASDQAHCEKIAKHCLDLGLNVELRVTSAHKSTRGTLDIVAEYEGSLGKLVFIAVAGRSNGLGPVVSGITTYPVINCPPVKPENVTVDIWSSLNVPSGLGCTTVIYPEAAALAAAQILGIGNSLIWSKLRVKQLTNISTLQKGDTGLKGVKTA</sequence>
<dbReference type="EMBL" id="AJWK01028576">
    <property type="status" value="NOT_ANNOTATED_CDS"/>
    <property type="molecule type" value="Genomic_DNA"/>
</dbReference>
<reference evidence="13" key="2">
    <citation type="journal article" date="2020" name="BMC">
        <title>Leishmania infection induces a limited differential gene expression in the sand fly midgut.</title>
        <authorList>
            <person name="Coutinho-Abreu I.V."/>
            <person name="Serafim T.D."/>
            <person name="Meneses C."/>
            <person name="Kamhawi S."/>
            <person name="Oliveira F."/>
            <person name="Valenzuela J.G."/>
        </authorList>
    </citation>
    <scope>NUCLEOTIDE SEQUENCE</scope>
    <source>
        <strain evidence="13">Jacobina</strain>
        <tissue evidence="13">Midgut</tissue>
    </source>
</reference>
<dbReference type="AlphaFoldDB" id="A0A1B0GK94"/>
<dbReference type="OrthoDB" id="9991235at2759"/>
<keyword evidence="10" id="KW-0456">Lyase</keyword>
<comment type="pathway">
    <text evidence="2">Purine metabolism; IMP biosynthesis via de novo pathway; 5-amino-1-(5-phospho-D-ribosyl)imidazole-4-carboxylate from 5-amino-1-(5-phospho-D-ribosyl)imidazole (carboxylase route): step 1/1.</text>
</comment>
<evidence type="ECO:0000256" key="3">
    <source>
        <dbReference type="ARBA" id="ARBA00010478"/>
    </source>
</evidence>
<keyword evidence="9" id="KW-0067">ATP-binding</keyword>
<name>A0A1B0GK94_LUTLO</name>
<evidence type="ECO:0000256" key="1">
    <source>
        <dbReference type="ARBA" id="ARBA00004672"/>
    </source>
</evidence>
<accession>A0A1B0GK94</accession>
<dbReference type="InterPro" id="IPR033626">
    <property type="entry name" value="PurE_classII"/>
</dbReference>
<comment type="similarity">
    <text evidence="3">In the C-terminal section; belongs to the AIR carboxylase family. Class II subfamily.</text>
</comment>
<keyword evidence="8" id="KW-0210">Decarboxylase</keyword>
<evidence type="ECO:0000256" key="6">
    <source>
        <dbReference type="ARBA" id="ARBA00022741"/>
    </source>
</evidence>
<evidence type="ECO:0000313" key="15">
    <source>
        <dbReference type="Proteomes" id="UP000092461"/>
    </source>
</evidence>
<dbReference type="GeneID" id="129786097"/>
<dbReference type="SUPFAM" id="SSF52255">
    <property type="entry name" value="N5-CAIR mutase (phosphoribosylaminoimidazole carboxylase, PurE)"/>
    <property type="match status" value="1"/>
</dbReference>
<keyword evidence="5" id="KW-0436">Ligase</keyword>
<evidence type="ECO:0000256" key="2">
    <source>
        <dbReference type="ARBA" id="ARBA00004747"/>
    </source>
</evidence>
<comment type="pathway">
    <text evidence="1">Purine metabolism; IMP biosynthesis via de novo pathway; 5-amino-1-(5-phospho-D-ribosyl)imidazole-4-carboxamide from 5-amino-1-(5-phospho-D-ribosyl)imidazole-4-carboxylate: step 1/2.</text>
</comment>
<dbReference type="InterPro" id="IPR028923">
    <property type="entry name" value="SAICAR_synt/ADE2_N"/>
</dbReference>
<reference evidence="15" key="1">
    <citation type="submission" date="2012-05" db="EMBL/GenBank/DDBJ databases">
        <title>Whole Genome Assembly of Lutzomyia longipalpis.</title>
        <authorList>
            <person name="Richards S."/>
            <person name="Qu C."/>
            <person name="Dillon R."/>
            <person name="Worley K."/>
            <person name="Scherer S."/>
            <person name="Batterton M."/>
            <person name="Taylor A."/>
            <person name="Hawes A."/>
            <person name="Hernandez B."/>
            <person name="Kovar C."/>
            <person name="Mandapat C."/>
            <person name="Pham C."/>
            <person name="Qu C."/>
            <person name="Jing C."/>
            <person name="Bess C."/>
            <person name="Bandaranaike D."/>
            <person name="Ngo D."/>
            <person name="Ongeri F."/>
            <person name="Arias F."/>
            <person name="Lara F."/>
            <person name="Weissenberger G."/>
            <person name="Kamau G."/>
            <person name="Han H."/>
            <person name="Shen H."/>
            <person name="Dinh H."/>
            <person name="Khalil I."/>
            <person name="Jones J."/>
            <person name="Shafer J."/>
            <person name="Jayaseelan J."/>
            <person name="Quiroz J."/>
            <person name="Blankenburg K."/>
            <person name="Nguyen L."/>
            <person name="Jackson L."/>
            <person name="Francisco L."/>
            <person name="Tang L.-Y."/>
            <person name="Pu L.-L."/>
            <person name="Perales L."/>
            <person name="Lorensuhewa L."/>
            <person name="Munidasa M."/>
            <person name="Coyle M."/>
            <person name="Taylor M."/>
            <person name="Puazo M."/>
            <person name="Firestine M."/>
            <person name="Scheel M."/>
            <person name="Javaid M."/>
            <person name="Wang M."/>
            <person name="Li M."/>
            <person name="Tabassum N."/>
            <person name="Saada N."/>
            <person name="Osuji N."/>
            <person name="Aqrawi P."/>
            <person name="Fu Q."/>
            <person name="Thornton R."/>
            <person name="Raj R."/>
            <person name="Goodspeed R."/>
            <person name="Mata R."/>
            <person name="Najjar R."/>
            <person name="Gubbala S."/>
            <person name="Lee S."/>
            <person name="Denson S."/>
            <person name="Patil S."/>
            <person name="Macmil S."/>
            <person name="Qi S."/>
            <person name="Matskevitch T."/>
            <person name="Palculict T."/>
            <person name="Mathew T."/>
            <person name="Vee V."/>
            <person name="Velamala V."/>
            <person name="Korchina V."/>
            <person name="Cai W."/>
            <person name="Liu W."/>
            <person name="Dai W."/>
            <person name="Zou X."/>
            <person name="Zhu Y."/>
            <person name="Zhang Y."/>
            <person name="Wu Y.-Q."/>
            <person name="Xin Y."/>
            <person name="Nazarath L."/>
            <person name="Kovar C."/>
            <person name="Han Y."/>
            <person name="Muzny D."/>
            <person name="Gibbs R."/>
        </authorList>
    </citation>
    <scope>NUCLEOTIDE SEQUENCE [LARGE SCALE GENOMIC DNA]</scope>
    <source>
        <strain evidence="15">Jacobina</strain>
    </source>
</reference>
<evidence type="ECO:0000259" key="12">
    <source>
        <dbReference type="SMART" id="SM01001"/>
    </source>
</evidence>
<evidence type="ECO:0000313" key="13">
    <source>
        <dbReference type="EMBL" id="MBC1175427.1"/>
    </source>
</evidence>
<evidence type="ECO:0000256" key="4">
    <source>
        <dbReference type="ARBA" id="ARBA00011020"/>
    </source>
</evidence>
<dbReference type="Pfam" id="PF00731">
    <property type="entry name" value="AIRC"/>
    <property type="match status" value="1"/>
</dbReference>
<dbReference type="Gene3D" id="3.30.470.20">
    <property type="entry name" value="ATP-grasp fold, B domain"/>
    <property type="match status" value="1"/>
</dbReference>
<evidence type="ECO:0000256" key="5">
    <source>
        <dbReference type="ARBA" id="ARBA00022598"/>
    </source>
</evidence>
<organism evidence="14 15">
    <name type="scientific">Lutzomyia longipalpis</name>
    <name type="common">Sand fly</name>
    <dbReference type="NCBI Taxonomy" id="7200"/>
    <lineage>
        <taxon>Eukaryota</taxon>
        <taxon>Metazoa</taxon>
        <taxon>Ecdysozoa</taxon>
        <taxon>Arthropoda</taxon>
        <taxon>Hexapoda</taxon>
        <taxon>Insecta</taxon>
        <taxon>Pterygota</taxon>
        <taxon>Neoptera</taxon>
        <taxon>Endopterygota</taxon>
        <taxon>Diptera</taxon>
        <taxon>Nematocera</taxon>
        <taxon>Psychodoidea</taxon>
        <taxon>Psychodidae</taxon>
        <taxon>Lutzomyia</taxon>
        <taxon>Lutzomyia</taxon>
    </lineage>
</organism>
<dbReference type="InterPro" id="IPR018236">
    <property type="entry name" value="SAICAR_synthetase_CS"/>
</dbReference>
<dbReference type="InterPro" id="IPR000031">
    <property type="entry name" value="PurE_dom"/>
</dbReference>
<dbReference type="EMBL" id="GITU01006724">
    <property type="protein sequence ID" value="MBC1175427.1"/>
    <property type="molecule type" value="Transcribed_RNA"/>
</dbReference>
<dbReference type="VEuPathDB" id="VectorBase:LLOJ008432"/>
<evidence type="ECO:0000313" key="14">
    <source>
        <dbReference type="EnsemblMetazoa" id="LLOJ008432-PA"/>
    </source>
</evidence>
<dbReference type="PANTHER" id="PTHR43599">
    <property type="entry name" value="MULTIFUNCTIONAL PROTEIN ADE2"/>
    <property type="match status" value="1"/>
</dbReference>
<dbReference type="CDD" id="cd01416">
    <property type="entry name" value="SAICAR_synt_Ade5"/>
    <property type="match status" value="1"/>
</dbReference>
<proteinExistence type="inferred from homology"/>
<evidence type="ECO:0000256" key="8">
    <source>
        <dbReference type="ARBA" id="ARBA00022793"/>
    </source>
</evidence>
<dbReference type="GO" id="GO:0005829">
    <property type="term" value="C:cytosol"/>
    <property type="evidence" value="ECO:0007669"/>
    <property type="project" value="TreeGrafter"/>
</dbReference>
<keyword evidence="7" id="KW-0658">Purine biosynthesis</keyword>
<dbReference type="SUPFAM" id="SSF56104">
    <property type="entry name" value="SAICAR synthase-like"/>
    <property type="match status" value="1"/>
</dbReference>
<keyword evidence="15" id="KW-1185">Reference proteome</keyword>
<dbReference type="UniPathway" id="UPA00074">
    <property type="reaction ID" value="UER00130"/>
</dbReference>
<dbReference type="EnsemblMetazoa" id="LLOJ008432-RA">
    <property type="protein sequence ID" value="LLOJ008432-PA"/>
    <property type="gene ID" value="LLOJ008432"/>
</dbReference>
<dbReference type="PROSITE" id="PS01058">
    <property type="entry name" value="SAICAR_SYNTHETASE_2"/>
    <property type="match status" value="1"/>
</dbReference>
<dbReference type="InterPro" id="IPR050089">
    <property type="entry name" value="SAICAR_synthetase"/>
</dbReference>
<dbReference type="GO" id="GO:0006189">
    <property type="term" value="P:'de novo' IMP biosynthetic process"/>
    <property type="evidence" value="ECO:0007669"/>
    <property type="project" value="UniProtKB-UniPathway"/>
</dbReference>
<dbReference type="GO" id="GO:0016831">
    <property type="term" value="F:carboxy-lyase activity"/>
    <property type="evidence" value="ECO:0007669"/>
    <property type="project" value="UniProtKB-KW"/>
</dbReference>
<dbReference type="Proteomes" id="UP000092461">
    <property type="component" value="Unassembled WGS sequence"/>
</dbReference>
<keyword evidence="11" id="KW-0511">Multifunctional enzyme</keyword>
<dbReference type="CTD" id="10606"/>
<dbReference type="PANTHER" id="PTHR43599:SF3">
    <property type="entry name" value="SI:DKEY-6E2.2"/>
    <property type="match status" value="1"/>
</dbReference>
<feature type="domain" description="PurE" evidence="12">
    <location>
        <begin position="265"/>
        <end position="412"/>
    </location>
</feature>
<comment type="similarity">
    <text evidence="4">In the N-terminal section; belongs to the SAICAR synthetase family.</text>
</comment>
<evidence type="ECO:0000256" key="10">
    <source>
        <dbReference type="ARBA" id="ARBA00023239"/>
    </source>
</evidence>
<dbReference type="KEGG" id="lll:129786097"/>
<evidence type="ECO:0000256" key="9">
    <source>
        <dbReference type="ARBA" id="ARBA00022840"/>
    </source>
</evidence>
<dbReference type="GO" id="GO:0004639">
    <property type="term" value="F:phosphoribosylaminoimidazolesuccinocarboxamide synthase activity"/>
    <property type="evidence" value="ECO:0007669"/>
    <property type="project" value="InterPro"/>
</dbReference>
<dbReference type="HAMAP" id="MF_02045">
    <property type="entry name" value="PurE_classII"/>
    <property type="match status" value="1"/>
</dbReference>
<dbReference type="FunFam" id="3.30.470.20:FF:000020">
    <property type="entry name" value="Probable multifunctional protein ADE2"/>
    <property type="match status" value="1"/>
</dbReference>
<dbReference type="RefSeq" id="XP_055676885.1">
    <property type="nucleotide sequence ID" value="XM_055820910.1"/>
</dbReference>